<evidence type="ECO:0000256" key="2">
    <source>
        <dbReference type="ARBA" id="ARBA00022448"/>
    </source>
</evidence>
<dbReference type="Gene3D" id="3.30.70.20">
    <property type="match status" value="1"/>
</dbReference>
<evidence type="ECO:0000313" key="9">
    <source>
        <dbReference type="Proteomes" id="UP000664382"/>
    </source>
</evidence>
<dbReference type="EMBL" id="JAGDYM010000010">
    <property type="protein sequence ID" value="MBO1902154.1"/>
    <property type="molecule type" value="Genomic_DNA"/>
</dbReference>
<reference evidence="8" key="1">
    <citation type="submission" date="2021-03" db="EMBL/GenBank/DDBJ databases">
        <title>Leucobacter chromiisoli sp. nov., isolated from chromium-containing soil of chemical plant.</title>
        <authorList>
            <person name="Xu Z."/>
        </authorList>
    </citation>
    <scope>NUCLEOTIDE SEQUENCE</scope>
    <source>
        <strain evidence="8">S27</strain>
    </source>
</reference>
<comment type="cofactor">
    <cofactor evidence="1">
        <name>[3Fe-4S] cluster</name>
        <dbReference type="ChEBI" id="CHEBI:21137"/>
    </cofactor>
</comment>
<evidence type="ECO:0000313" key="8">
    <source>
        <dbReference type="EMBL" id="MBO1902154.1"/>
    </source>
</evidence>
<dbReference type="RefSeq" id="WP_208097914.1">
    <property type="nucleotide sequence ID" value="NZ_JAGDYM010000010.1"/>
</dbReference>
<evidence type="ECO:0000256" key="4">
    <source>
        <dbReference type="ARBA" id="ARBA00022982"/>
    </source>
</evidence>
<evidence type="ECO:0000256" key="1">
    <source>
        <dbReference type="ARBA" id="ARBA00001927"/>
    </source>
</evidence>
<dbReference type="GO" id="GO:0051538">
    <property type="term" value="F:3 iron, 4 sulfur cluster binding"/>
    <property type="evidence" value="ECO:0007669"/>
    <property type="project" value="UniProtKB-KW"/>
</dbReference>
<name>A0A939S699_9MICO</name>
<proteinExistence type="predicted"/>
<comment type="caution">
    <text evidence="8">The sequence shown here is derived from an EMBL/GenBank/DDBJ whole genome shotgun (WGS) entry which is preliminary data.</text>
</comment>
<dbReference type="Proteomes" id="UP000664382">
    <property type="component" value="Unassembled WGS sequence"/>
</dbReference>
<keyword evidence="4" id="KW-0249">Electron transport</keyword>
<evidence type="ECO:0000256" key="7">
    <source>
        <dbReference type="ARBA" id="ARBA00023291"/>
    </source>
</evidence>
<keyword evidence="7" id="KW-0003">3Fe-4S</keyword>
<keyword evidence="2" id="KW-0813">Transport</keyword>
<dbReference type="SUPFAM" id="SSF54862">
    <property type="entry name" value="4Fe-4S ferredoxins"/>
    <property type="match status" value="1"/>
</dbReference>
<dbReference type="Pfam" id="PF13370">
    <property type="entry name" value="Fer4_13"/>
    <property type="match status" value="1"/>
</dbReference>
<protein>
    <submittedName>
        <fullName evidence="8">Ferredoxin</fullName>
    </submittedName>
</protein>
<keyword evidence="9" id="KW-1185">Reference proteome</keyword>
<dbReference type="PANTHER" id="PTHR36923:SF3">
    <property type="entry name" value="FERREDOXIN"/>
    <property type="match status" value="1"/>
</dbReference>
<evidence type="ECO:0000256" key="3">
    <source>
        <dbReference type="ARBA" id="ARBA00022723"/>
    </source>
</evidence>
<keyword evidence="5" id="KW-0408">Iron</keyword>
<accession>A0A939S699</accession>
<sequence>MAKKELTIDLARCQGHARCWAIAPETFEIDEEGYGHVIDGREASFDEENVRKAIKNCPERSILIREVEDAP</sequence>
<gene>
    <name evidence="8" type="ORF">J4H92_09370</name>
</gene>
<organism evidence="8 9">
    <name type="scientific">Leucobacter weissii</name>
    <dbReference type="NCBI Taxonomy" id="1983706"/>
    <lineage>
        <taxon>Bacteria</taxon>
        <taxon>Bacillati</taxon>
        <taxon>Actinomycetota</taxon>
        <taxon>Actinomycetes</taxon>
        <taxon>Micrococcales</taxon>
        <taxon>Microbacteriaceae</taxon>
        <taxon>Leucobacter</taxon>
    </lineage>
</organism>
<evidence type="ECO:0000256" key="6">
    <source>
        <dbReference type="ARBA" id="ARBA00023014"/>
    </source>
</evidence>
<dbReference type="PANTHER" id="PTHR36923">
    <property type="entry name" value="FERREDOXIN"/>
    <property type="match status" value="1"/>
</dbReference>
<dbReference type="GO" id="GO:0046872">
    <property type="term" value="F:metal ion binding"/>
    <property type="evidence" value="ECO:0007669"/>
    <property type="project" value="UniProtKB-KW"/>
</dbReference>
<dbReference type="InterPro" id="IPR051269">
    <property type="entry name" value="Fe-S_cluster_ET"/>
</dbReference>
<keyword evidence="6" id="KW-0411">Iron-sulfur</keyword>
<evidence type="ECO:0000256" key="5">
    <source>
        <dbReference type="ARBA" id="ARBA00023004"/>
    </source>
</evidence>
<keyword evidence="3" id="KW-0479">Metal-binding</keyword>
<dbReference type="AlphaFoldDB" id="A0A939S699"/>